<proteinExistence type="predicted"/>
<protein>
    <recommendedName>
        <fullName evidence="3">DNA-binding protein</fullName>
    </recommendedName>
</protein>
<dbReference type="Proteomes" id="UP000474758">
    <property type="component" value="Unassembled WGS sequence"/>
</dbReference>
<dbReference type="RefSeq" id="WP_165050011.1">
    <property type="nucleotide sequence ID" value="NZ_JAALFE010000010.1"/>
</dbReference>
<dbReference type="EMBL" id="JAALFE010000010">
    <property type="protein sequence ID" value="NGQ91500.1"/>
    <property type="molecule type" value="Genomic_DNA"/>
</dbReference>
<evidence type="ECO:0008006" key="3">
    <source>
        <dbReference type="Google" id="ProtNLM"/>
    </source>
</evidence>
<organism evidence="1 2">
    <name type="scientific">Paragemmobacter kunshanensis</name>
    <dbReference type="NCBI Taxonomy" id="2583234"/>
    <lineage>
        <taxon>Bacteria</taxon>
        <taxon>Pseudomonadati</taxon>
        <taxon>Pseudomonadota</taxon>
        <taxon>Alphaproteobacteria</taxon>
        <taxon>Rhodobacterales</taxon>
        <taxon>Paracoccaceae</taxon>
        <taxon>Paragemmobacter</taxon>
    </lineage>
</organism>
<keyword evidence="2" id="KW-1185">Reference proteome</keyword>
<evidence type="ECO:0000313" key="2">
    <source>
        <dbReference type="Proteomes" id="UP000474758"/>
    </source>
</evidence>
<sequence>MTSPLAVKAQTAAAMLDMPPKDFMRLVECGALPPPVRIGKFERWRVEQLNAIIRGDAAKPDEGFEL</sequence>
<comment type="caution">
    <text evidence="1">The sequence shown here is derived from an EMBL/GenBank/DDBJ whole genome shotgun (WGS) entry which is preliminary data.</text>
</comment>
<name>A0A6M1TTR5_9RHOB</name>
<dbReference type="AlphaFoldDB" id="A0A6M1TTR5"/>
<accession>A0A6M1TTR5</accession>
<gene>
    <name evidence="1" type="ORF">G5V65_11385</name>
</gene>
<reference evidence="1 2" key="1">
    <citation type="submission" date="2020-02" db="EMBL/GenBank/DDBJ databases">
        <title>Rhodobacter translucens sp. nov., a novel bacterium isolated from activated sludge.</title>
        <authorList>
            <person name="Liu J."/>
        </authorList>
    </citation>
    <scope>NUCLEOTIDE SEQUENCE [LARGE SCALE GENOMIC DNA]</scope>
    <source>
        <strain evidence="1 2">HX-7-19</strain>
    </source>
</reference>
<evidence type="ECO:0000313" key="1">
    <source>
        <dbReference type="EMBL" id="NGQ91500.1"/>
    </source>
</evidence>